<dbReference type="GO" id="GO:0005737">
    <property type="term" value="C:cytoplasm"/>
    <property type="evidence" value="ECO:0007669"/>
    <property type="project" value="UniProtKB-ARBA"/>
</dbReference>
<dbReference type="PANTHER" id="PTHR12791">
    <property type="entry name" value="GOLGI SNARE BET1-RELATED"/>
    <property type="match status" value="1"/>
</dbReference>
<feature type="transmembrane region" description="Helical" evidence="6">
    <location>
        <begin position="100"/>
        <end position="118"/>
    </location>
</feature>
<dbReference type="Proteomes" id="UP000243217">
    <property type="component" value="Unassembled WGS sequence"/>
</dbReference>
<dbReference type="STRING" id="74557.A0A1V9Y7V3"/>
<dbReference type="SMART" id="SM00397">
    <property type="entry name" value="t_SNARE"/>
    <property type="match status" value="1"/>
</dbReference>
<evidence type="ECO:0000313" key="8">
    <source>
        <dbReference type="EMBL" id="OQR81748.1"/>
    </source>
</evidence>
<evidence type="ECO:0000259" key="7">
    <source>
        <dbReference type="PROSITE" id="PS50192"/>
    </source>
</evidence>
<keyword evidence="2" id="KW-0813">Transport</keyword>
<dbReference type="PROSITE" id="PS50192">
    <property type="entry name" value="T_SNARE"/>
    <property type="match status" value="1"/>
</dbReference>
<organism evidence="8 9">
    <name type="scientific">Thraustotheca clavata</name>
    <dbReference type="NCBI Taxonomy" id="74557"/>
    <lineage>
        <taxon>Eukaryota</taxon>
        <taxon>Sar</taxon>
        <taxon>Stramenopiles</taxon>
        <taxon>Oomycota</taxon>
        <taxon>Saprolegniomycetes</taxon>
        <taxon>Saprolegniales</taxon>
        <taxon>Achlyaceae</taxon>
        <taxon>Thraustotheca</taxon>
    </lineage>
</organism>
<keyword evidence="9" id="KW-1185">Reference proteome</keyword>
<evidence type="ECO:0000256" key="5">
    <source>
        <dbReference type="ARBA" id="ARBA00023136"/>
    </source>
</evidence>
<keyword evidence="3 6" id="KW-0812">Transmembrane</keyword>
<comment type="caution">
    <text evidence="8">The sequence shown here is derived from an EMBL/GenBank/DDBJ whole genome shotgun (WGS) entry which is preliminary data.</text>
</comment>
<evidence type="ECO:0000256" key="3">
    <source>
        <dbReference type="ARBA" id="ARBA00022692"/>
    </source>
</evidence>
<comment type="subcellular location">
    <subcellularLocation>
        <location evidence="1">Membrane</location>
        <topology evidence="1">Single-pass membrane protein</topology>
    </subcellularLocation>
</comment>
<name>A0A1V9Y7V3_9STRA</name>
<evidence type="ECO:0000256" key="2">
    <source>
        <dbReference type="ARBA" id="ARBA00022448"/>
    </source>
</evidence>
<accession>A0A1V9Y7V3</accession>
<dbReference type="SUPFAM" id="SSF58038">
    <property type="entry name" value="SNARE fusion complex"/>
    <property type="match status" value="1"/>
</dbReference>
<keyword evidence="5 6" id="KW-0472">Membrane</keyword>
<dbReference type="AlphaFoldDB" id="A0A1V9Y7V3"/>
<protein>
    <recommendedName>
        <fullName evidence="7">t-SNARE coiled-coil homology domain-containing protein</fullName>
    </recommendedName>
</protein>
<evidence type="ECO:0000256" key="6">
    <source>
        <dbReference type="SAM" id="Phobius"/>
    </source>
</evidence>
<dbReference type="EMBL" id="JNBS01004908">
    <property type="protein sequence ID" value="OQR81748.1"/>
    <property type="molecule type" value="Genomic_DNA"/>
</dbReference>
<gene>
    <name evidence="8" type="ORF">THRCLA_23304</name>
</gene>
<evidence type="ECO:0000256" key="1">
    <source>
        <dbReference type="ARBA" id="ARBA00004167"/>
    </source>
</evidence>
<dbReference type="OrthoDB" id="546861at2759"/>
<sequence>MAKYTKVSEEPDDEEASFLNEGRTQQVEMEMQKQDEELGVLHDAVKRLGVLSNNITVELDTQNPMLDEINAETDRAQENLDIITKKTRELVKQAGGMKNLCIIIALSLVLIILTYLVIMT</sequence>
<proteinExistence type="predicted"/>
<feature type="domain" description="T-SNARE coiled-coil homology" evidence="7">
    <location>
        <begin position="28"/>
        <end position="90"/>
    </location>
</feature>
<dbReference type="GO" id="GO:0016020">
    <property type="term" value="C:membrane"/>
    <property type="evidence" value="ECO:0007669"/>
    <property type="project" value="UniProtKB-SubCell"/>
</dbReference>
<dbReference type="Gene3D" id="1.20.5.110">
    <property type="match status" value="1"/>
</dbReference>
<evidence type="ECO:0000256" key="4">
    <source>
        <dbReference type="ARBA" id="ARBA00022989"/>
    </source>
</evidence>
<keyword evidence="4 6" id="KW-1133">Transmembrane helix</keyword>
<evidence type="ECO:0000313" key="9">
    <source>
        <dbReference type="Proteomes" id="UP000243217"/>
    </source>
</evidence>
<dbReference type="CDD" id="cd15841">
    <property type="entry name" value="SNARE_Qc"/>
    <property type="match status" value="1"/>
</dbReference>
<reference evidence="8 9" key="1">
    <citation type="journal article" date="2014" name="Genome Biol. Evol.">
        <title>The secreted proteins of Achlya hypogyna and Thraustotheca clavata identify the ancestral oomycete secretome and reveal gene acquisitions by horizontal gene transfer.</title>
        <authorList>
            <person name="Misner I."/>
            <person name="Blouin N."/>
            <person name="Leonard G."/>
            <person name="Richards T.A."/>
            <person name="Lane C.E."/>
        </authorList>
    </citation>
    <scope>NUCLEOTIDE SEQUENCE [LARGE SCALE GENOMIC DNA]</scope>
    <source>
        <strain evidence="8 9">ATCC 34112</strain>
    </source>
</reference>
<dbReference type="InterPro" id="IPR000727">
    <property type="entry name" value="T_SNARE_dom"/>
</dbReference>
<dbReference type="GO" id="GO:0012505">
    <property type="term" value="C:endomembrane system"/>
    <property type="evidence" value="ECO:0007669"/>
    <property type="project" value="UniProtKB-ARBA"/>
</dbReference>